<evidence type="ECO:0000313" key="2">
    <source>
        <dbReference type="EMBL" id="TXG89070.1"/>
    </source>
</evidence>
<dbReference type="EMBL" id="QRCM01000001">
    <property type="protein sequence ID" value="TXG89070.1"/>
    <property type="molecule type" value="Genomic_DNA"/>
</dbReference>
<name>A0A6P2CB28_9NOCA</name>
<comment type="caution">
    <text evidence="2">The sequence shown here is derived from an EMBL/GenBank/DDBJ whole genome shotgun (WGS) entry which is preliminary data.</text>
</comment>
<sequence length="217" mass="23514">MAQGVRGVGGGILGLRQLLSDRETKEAIQADLLASGRTLADLGTWALSWWDLKCLLRHRPQGSALDRHLQPQTWQWTLLEHLLAGIYDTLQGANWQRGGDKNAPRPTPLPRPGVGDDDAKPADEKPSSSASIPLDDIHDVMAARRAQRGVRAVVAHAPPDPPSPPAAPRRRLAHSEVRAIRTALAAGASHEDLATFHRVPAASIRRIADGATYRHVI</sequence>
<gene>
    <name evidence="2" type="ORF">DW322_00945</name>
</gene>
<organism evidence="2 3">
    <name type="scientific">Rhodococcus rhodnii</name>
    <dbReference type="NCBI Taxonomy" id="38312"/>
    <lineage>
        <taxon>Bacteria</taxon>
        <taxon>Bacillati</taxon>
        <taxon>Actinomycetota</taxon>
        <taxon>Actinomycetes</taxon>
        <taxon>Mycobacteriales</taxon>
        <taxon>Nocardiaceae</taxon>
        <taxon>Rhodococcus</taxon>
    </lineage>
</organism>
<dbReference type="Proteomes" id="UP000471120">
    <property type="component" value="Unassembled WGS sequence"/>
</dbReference>
<protein>
    <submittedName>
        <fullName evidence="2">Uncharacterized protein</fullName>
    </submittedName>
</protein>
<evidence type="ECO:0000313" key="3">
    <source>
        <dbReference type="Proteomes" id="UP000471120"/>
    </source>
</evidence>
<evidence type="ECO:0000256" key="1">
    <source>
        <dbReference type="SAM" id="MobiDB-lite"/>
    </source>
</evidence>
<reference evidence="2 3" key="1">
    <citation type="submission" date="2018-07" db="EMBL/GenBank/DDBJ databases">
        <title>Genome sequence of Rhodococcus rhodnii ATCC 35071 from Rhodnius prolixus.</title>
        <authorList>
            <person name="Patel V."/>
            <person name="Vogel K.J."/>
        </authorList>
    </citation>
    <scope>NUCLEOTIDE SEQUENCE [LARGE SCALE GENOMIC DNA]</scope>
    <source>
        <strain evidence="2 3">ATCC 35071</strain>
    </source>
</reference>
<feature type="region of interest" description="Disordered" evidence="1">
    <location>
        <begin position="95"/>
        <end position="136"/>
    </location>
</feature>
<dbReference type="AlphaFoldDB" id="A0A6P2CB28"/>
<dbReference type="RefSeq" id="WP_010837427.1">
    <property type="nucleotide sequence ID" value="NZ_QRCM01000001.1"/>
</dbReference>
<proteinExistence type="predicted"/>
<feature type="compositionally biased region" description="Basic and acidic residues" evidence="1">
    <location>
        <begin position="117"/>
        <end position="126"/>
    </location>
</feature>
<accession>A0A6P2CB28</accession>